<dbReference type="PANTHER" id="PTHR30055:SF220">
    <property type="entry name" value="TETR-FAMILY REGULATORY PROTEIN"/>
    <property type="match status" value="1"/>
</dbReference>
<gene>
    <name evidence="6" type="ORF">NE695_08455</name>
</gene>
<evidence type="ECO:0000256" key="1">
    <source>
        <dbReference type="ARBA" id="ARBA00023015"/>
    </source>
</evidence>
<dbReference type="RefSeq" id="WP_066866747.1">
    <property type="nucleotide sequence ID" value="NZ_CABKVV010000014.1"/>
</dbReference>
<dbReference type="PRINTS" id="PR00455">
    <property type="entry name" value="HTHTETR"/>
</dbReference>
<evidence type="ECO:0000256" key="3">
    <source>
        <dbReference type="ARBA" id="ARBA00023163"/>
    </source>
</evidence>
<dbReference type="GeneID" id="90533546"/>
<dbReference type="Pfam" id="PF00440">
    <property type="entry name" value="TetR_N"/>
    <property type="match status" value="1"/>
</dbReference>
<dbReference type="SUPFAM" id="SSF48498">
    <property type="entry name" value="Tetracyclin repressor-like, C-terminal domain"/>
    <property type="match status" value="1"/>
</dbReference>
<feature type="DNA-binding region" description="H-T-H motif" evidence="4">
    <location>
        <begin position="32"/>
        <end position="51"/>
    </location>
</feature>
<dbReference type="InterPro" id="IPR025996">
    <property type="entry name" value="MT1864/Rv1816-like_C"/>
</dbReference>
<dbReference type="InterPro" id="IPR050109">
    <property type="entry name" value="HTH-type_TetR-like_transc_reg"/>
</dbReference>
<name>A0ABT1RZ43_9FIRM</name>
<evidence type="ECO:0000256" key="4">
    <source>
        <dbReference type="PROSITE-ProRule" id="PRU00335"/>
    </source>
</evidence>
<dbReference type="EMBL" id="JANFZH010000016">
    <property type="protein sequence ID" value="MCQ4839946.1"/>
    <property type="molecule type" value="Genomic_DNA"/>
</dbReference>
<reference evidence="6 7" key="1">
    <citation type="submission" date="2022-06" db="EMBL/GenBank/DDBJ databases">
        <title>Isolation of gut microbiota from human fecal samples.</title>
        <authorList>
            <person name="Pamer E.G."/>
            <person name="Barat B."/>
            <person name="Waligurski E."/>
            <person name="Medina S."/>
            <person name="Paddock L."/>
            <person name="Mostad J."/>
        </authorList>
    </citation>
    <scope>NUCLEOTIDE SEQUENCE [LARGE SCALE GENOMIC DNA]</scope>
    <source>
        <strain evidence="6 7">DFI.9.73</strain>
    </source>
</reference>
<dbReference type="InterPro" id="IPR036271">
    <property type="entry name" value="Tet_transcr_reg_TetR-rel_C_sf"/>
</dbReference>
<proteinExistence type="predicted"/>
<dbReference type="PROSITE" id="PS50977">
    <property type="entry name" value="HTH_TETR_2"/>
    <property type="match status" value="1"/>
</dbReference>
<organism evidence="6 7">
    <name type="scientific">Neglectibacter timonensis</name>
    <dbReference type="NCBI Taxonomy" id="1776382"/>
    <lineage>
        <taxon>Bacteria</taxon>
        <taxon>Bacillati</taxon>
        <taxon>Bacillota</taxon>
        <taxon>Clostridia</taxon>
        <taxon>Eubacteriales</taxon>
        <taxon>Oscillospiraceae</taxon>
        <taxon>Neglectibacter</taxon>
    </lineage>
</organism>
<sequence length="200" mass="22598">MEKKAYHHENLRQELIDAGVKIVAQEGIRALSLRRLAAECNVSHAAPYKHFKNKDDILAALTQPVQQLFAQKLLDGLNALENSDPQERLVEMGVNYVRFMVENPEYLKFLFFTGVTGRAEPEQLSPDAAACGDPLAIFRDTAVTYLQSAGVDSKHYEYDLIAMWGLVHGLSVMRVNRNWVPAEPYPEAVRTILRDRVAFL</sequence>
<dbReference type="Proteomes" id="UP001524473">
    <property type="component" value="Unassembled WGS sequence"/>
</dbReference>
<evidence type="ECO:0000256" key="2">
    <source>
        <dbReference type="ARBA" id="ARBA00023125"/>
    </source>
</evidence>
<dbReference type="InterPro" id="IPR001647">
    <property type="entry name" value="HTH_TetR"/>
</dbReference>
<dbReference type="Pfam" id="PF13305">
    <property type="entry name" value="TetR_C_33"/>
    <property type="match status" value="1"/>
</dbReference>
<keyword evidence="3" id="KW-0804">Transcription</keyword>
<protein>
    <submittedName>
        <fullName evidence="6">TetR/AcrR family transcriptional regulator</fullName>
    </submittedName>
</protein>
<keyword evidence="2 4" id="KW-0238">DNA-binding</keyword>
<dbReference type="Gene3D" id="1.10.357.10">
    <property type="entry name" value="Tetracycline Repressor, domain 2"/>
    <property type="match status" value="1"/>
</dbReference>
<dbReference type="PANTHER" id="PTHR30055">
    <property type="entry name" value="HTH-TYPE TRANSCRIPTIONAL REGULATOR RUTR"/>
    <property type="match status" value="1"/>
</dbReference>
<keyword evidence="1" id="KW-0805">Transcription regulation</keyword>
<accession>A0ABT1RZ43</accession>
<dbReference type="SUPFAM" id="SSF46689">
    <property type="entry name" value="Homeodomain-like"/>
    <property type="match status" value="1"/>
</dbReference>
<comment type="caution">
    <text evidence="6">The sequence shown here is derived from an EMBL/GenBank/DDBJ whole genome shotgun (WGS) entry which is preliminary data.</text>
</comment>
<evidence type="ECO:0000313" key="6">
    <source>
        <dbReference type="EMBL" id="MCQ4839946.1"/>
    </source>
</evidence>
<evidence type="ECO:0000313" key="7">
    <source>
        <dbReference type="Proteomes" id="UP001524473"/>
    </source>
</evidence>
<feature type="domain" description="HTH tetR-type" evidence="5">
    <location>
        <begin position="9"/>
        <end position="69"/>
    </location>
</feature>
<keyword evidence="7" id="KW-1185">Reference proteome</keyword>
<evidence type="ECO:0000259" key="5">
    <source>
        <dbReference type="PROSITE" id="PS50977"/>
    </source>
</evidence>
<dbReference type="InterPro" id="IPR009057">
    <property type="entry name" value="Homeodomain-like_sf"/>
</dbReference>